<reference evidence="2 3" key="1">
    <citation type="journal article" date="2013" name="Environ. Microbiol.">
        <title>Genome analysis of Chitinivibrio alkaliphilus gen. nov., sp. nov., a novel extremely haloalkaliphilic anaerobic chitinolytic bacterium from the candidate phylum Termite Group 3.</title>
        <authorList>
            <person name="Sorokin D.Y."/>
            <person name="Gumerov V.M."/>
            <person name="Rakitin A.L."/>
            <person name="Beletsky A.V."/>
            <person name="Damste J.S."/>
            <person name="Muyzer G."/>
            <person name="Mardanov A.V."/>
            <person name="Ravin N.V."/>
        </authorList>
    </citation>
    <scope>NUCLEOTIDE SEQUENCE [LARGE SCALE GENOMIC DNA]</scope>
    <source>
        <strain evidence="2 3">ACht1</strain>
    </source>
</reference>
<dbReference type="InterPro" id="IPR009875">
    <property type="entry name" value="PilZ_domain"/>
</dbReference>
<protein>
    <submittedName>
        <fullName evidence="2">Type IV pilus assembly PilZ</fullName>
    </submittedName>
</protein>
<comment type="caution">
    <text evidence="2">The sequence shown here is derived from an EMBL/GenBank/DDBJ whole genome shotgun (WGS) entry which is preliminary data.</text>
</comment>
<organism evidence="2 3">
    <name type="scientific">Chitinivibrio alkaliphilus ACht1</name>
    <dbReference type="NCBI Taxonomy" id="1313304"/>
    <lineage>
        <taxon>Bacteria</taxon>
        <taxon>Pseudomonadati</taxon>
        <taxon>Fibrobacterota</taxon>
        <taxon>Chitinivibrionia</taxon>
        <taxon>Chitinivibrionales</taxon>
        <taxon>Chitinivibrionaceae</taxon>
        <taxon>Chitinivibrio</taxon>
    </lineage>
</organism>
<evidence type="ECO:0000313" key="2">
    <source>
        <dbReference type="EMBL" id="ERP30891.1"/>
    </source>
</evidence>
<sequence>MGAEKRREQREHLIFYLKIYHGADKEFLGRLGDLSRKGILLISKDAHTPGKTIPLSIDISDLHILSAKKSIECTALVRWSHKDINPDHYLTGFEIIDIASQDVEIIEKVVDSIGFAH</sequence>
<dbReference type="Gene3D" id="2.40.10.220">
    <property type="entry name" value="predicted glycosyltransferase like domains"/>
    <property type="match status" value="1"/>
</dbReference>
<keyword evidence="3" id="KW-1185">Reference proteome</keyword>
<dbReference type="EMBL" id="ASJR01000027">
    <property type="protein sequence ID" value="ERP30891.1"/>
    <property type="molecule type" value="Genomic_DNA"/>
</dbReference>
<dbReference type="STRING" id="1313304.CALK_2260"/>
<dbReference type="Pfam" id="PF07238">
    <property type="entry name" value="PilZ"/>
    <property type="match status" value="1"/>
</dbReference>
<dbReference type="AlphaFoldDB" id="U7D5R4"/>
<gene>
    <name evidence="2" type="ORF">CALK_2260</name>
</gene>
<proteinExistence type="predicted"/>
<dbReference type="RefSeq" id="WP_022637626.1">
    <property type="nucleotide sequence ID" value="NZ_ASJR01000027.1"/>
</dbReference>
<accession>U7D5R4</accession>
<evidence type="ECO:0000313" key="3">
    <source>
        <dbReference type="Proteomes" id="UP000017148"/>
    </source>
</evidence>
<dbReference type="GO" id="GO:0035438">
    <property type="term" value="F:cyclic-di-GMP binding"/>
    <property type="evidence" value="ECO:0007669"/>
    <property type="project" value="InterPro"/>
</dbReference>
<evidence type="ECO:0000259" key="1">
    <source>
        <dbReference type="Pfam" id="PF07238"/>
    </source>
</evidence>
<dbReference type="Proteomes" id="UP000017148">
    <property type="component" value="Unassembled WGS sequence"/>
</dbReference>
<dbReference type="eggNOG" id="ENOG5033GZC">
    <property type="taxonomic scope" value="Bacteria"/>
</dbReference>
<feature type="domain" description="PilZ" evidence="1">
    <location>
        <begin position="4"/>
        <end position="109"/>
    </location>
</feature>
<dbReference type="OrthoDB" id="5625505at2"/>
<name>U7D5R4_9BACT</name>
<dbReference type="SUPFAM" id="SSF141371">
    <property type="entry name" value="PilZ domain-like"/>
    <property type="match status" value="1"/>
</dbReference>